<evidence type="ECO:0000256" key="3">
    <source>
        <dbReference type="ARBA" id="ARBA00023136"/>
    </source>
</evidence>
<evidence type="ECO:0000256" key="5">
    <source>
        <dbReference type="ARBA" id="ARBA00023288"/>
    </source>
</evidence>
<gene>
    <name evidence="8" type="ORF">DNJ96_09680</name>
</gene>
<evidence type="ECO:0000313" key="9">
    <source>
        <dbReference type="Proteomes" id="UP000292639"/>
    </source>
</evidence>
<dbReference type="RefSeq" id="WP_131185205.1">
    <property type="nucleotide sequence ID" value="NZ_QJUO01000023.1"/>
</dbReference>
<evidence type="ECO:0000256" key="2">
    <source>
        <dbReference type="ARBA" id="ARBA00022729"/>
    </source>
</evidence>
<reference evidence="8 9" key="1">
    <citation type="submission" date="2018-06" db="EMBL/GenBank/DDBJ databases">
        <title>Three novel Pseudomonas species isolated from symptomatic oak.</title>
        <authorList>
            <person name="Bueno-Gonzalez V."/>
            <person name="Brady C."/>
        </authorList>
    </citation>
    <scope>NUCLEOTIDE SEQUENCE [LARGE SCALE GENOMIC DNA]</scope>
    <source>
        <strain evidence="8 9">P17C</strain>
    </source>
</reference>
<dbReference type="PROSITE" id="PS51257">
    <property type="entry name" value="PROKAR_LIPOPROTEIN"/>
    <property type="match status" value="1"/>
</dbReference>
<evidence type="ECO:0000313" key="8">
    <source>
        <dbReference type="EMBL" id="TBU96824.1"/>
    </source>
</evidence>
<organism evidence="8 9">
    <name type="scientific">Stutzerimonas kirkiae</name>
    <dbReference type="NCBI Taxonomy" id="2211392"/>
    <lineage>
        <taxon>Bacteria</taxon>
        <taxon>Pseudomonadati</taxon>
        <taxon>Pseudomonadota</taxon>
        <taxon>Gammaproteobacteria</taxon>
        <taxon>Pseudomonadales</taxon>
        <taxon>Pseudomonadaceae</taxon>
        <taxon>Stutzerimonas</taxon>
    </lineage>
</organism>
<name>A0A4Q9R848_9GAMM</name>
<dbReference type="PANTHER" id="PTHR37011">
    <property type="entry name" value="POT FAMILY PEPTIDE TRANSPORT PROTEIN-RELATED"/>
    <property type="match status" value="1"/>
</dbReference>
<evidence type="ECO:0000256" key="1">
    <source>
        <dbReference type="ARBA" id="ARBA00022475"/>
    </source>
</evidence>
<proteinExistence type="predicted"/>
<accession>A0A4Q9R848</accession>
<dbReference type="EMBL" id="QJUP01000011">
    <property type="protein sequence ID" value="TBU96824.1"/>
    <property type="molecule type" value="Genomic_DNA"/>
</dbReference>
<keyword evidence="5 8" id="KW-0449">Lipoprotein</keyword>
<dbReference type="InterPro" id="IPR047807">
    <property type="entry name" value="YgdI/YgdR-like_SH3-like"/>
</dbReference>
<dbReference type="AlphaFoldDB" id="A0A4Q9R848"/>
<keyword evidence="3" id="KW-0472">Membrane</keyword>
<dbReference type="OrthoDB" id="195643at2"/>
<feature type="chain" id="PRO_5020866661" evidence="6">
    <location>
        <begin position="20"/>
        <end position="71"/>
    </location>
</feature>
<feature type="signal peptide" evidence="6">
    <location>
        <begin position="1"/>
        <end position="19"/>
    </location>
</feature>
<dbReference type="Pfam" id="PF06004">
    <property type="entry name" value="DUF903"/>
    <property type="match status" value="1"/>
</dbReference>
<dbReference type="InterPro" id="IPR010305">
    <property type="entry name" value="YgdI/YgdR-like"/>
</dbReference>
<comment type="caution">
    <text evidence="8">The sequence shown here is derived from an EMBL/GenBank/DDBJ whole genome shotgun (WGS) entry which is preliminary data.</text>
</comment>
<keyword evidence="1" id="KW-1003">Cell membrane</keyword>
<dbReference type="Gene3D" id="2.30.30.100">
    <property type="match status" value="1"/>
</dbReference>
<evidence type="ECO:0000256" key="6">
    <source>
        <dbReference type="SAM" id="SignalP"/>
    </source>
</evidence>
<dbReference type="PANTHER" id="PTHR37011:SF1">
    <property type="entry name" value="POT FAMILY PEPTIDE TRANSPORT PROTEIN"/>
    <property type="match status" value="1"/>
</dbReference>
<dbReference type="SUPFAM" id="SSF50182">
    <property type="entry name" value="Sm-like ribonucleoproteins"/>
    <property type="match status" value="1"/>
</dbReference>
<keyword evidence="4" id="KW-0564">Palmitate</keyword>
<keyword evidence="9" id="KW-1185">Reference proteome</keyword>
<protein>
    <submittedName>
        <fullName evidence="8">YgdI/YgdR family lipoprotein</fullName>
    </submittedName>
</protein>
<evidence type="ECO:0000256" key="4">
    <source>
        <dbReference type="ARBA" id="ARBA00023139"/>
    </source>
</evidence>
<dbReference type="InterPro" id="IPR010920">
    <property type="entry name" value="LSM_dom_sf"/>
</dbReference>
<keyword evidence="2 6" id="KW-0732">Signal</keyword>
<evidence type="ECO:0000259" key="7">
    <source>
        <dbReference type="Pfam" id="PF06004"/>
    </source>
</evidence>
<feature type="domain" description="Lipoprotein YgdI/YgdR-like SH3-like" evidence="7">
    <location>
        <begin position="22"/>
        <end position="69"/>
    </location>
</feature>
<dbReference type="NCBIfam" id="NF033216">
    <property type="entry name" value="lipo_YgdI_YgdR"/>
    <property type="match status" value="1"/>
</dbReference>
<dbReference type="Proteomes" id="UP000292639">
    <property type="component" value="Unassembled WGS sequence"/>
</dbReference>
<sequence>MTKTALTATALLFGLLVGCATPSLIVLDDGSEIQTLDTPVYDRQSGFYEFEQPDGKLHRINKDRVQTIKQL</sequence>